<dbReference type="SUPFAM" id="SSF53448">
    <property type="entry name" value="Nucleotide-diphospho-sugar transferases"/>
    <property type="match status" value="1"/>
</dbReference>
<comment type="caution">
    <text evidence="3">The sequence shown here is derived from an EMBL/GenBank/DDBJ whole genome shotgun (WGS) entry which is preliminary data.</text>
</comment>
<dbReference type="AlphaFoldDB" id="A0A5M6CQA9"/>
<evidence type="ECO:0000313" key="4">
    <source>
        <dbReference type="Proteomes" id="UP000323632"/>
    </source>
</evidence>
<proteinExistence type="predicted"/>
<evidence type="ECO:0000256" key="2">
    <source>
        <dbReference type="ARBA" id="ARBA00022695"/>
    </source>
</evidence>
<dbReference type="GO" id="GO:0008299">
    <property type="term" value="P:isoprenoid biosynthetic process"/>
    <property type="evidence" value="ECO:0007669"/>
    <property type="project" value="InterPro"/>
</dbReference>
<reference evidence="3 4" key="1">
    <citation type="submission" date="2019-09" db="EMBL/GenBank/DDBJ databases">
        <title>Genome sequence and assembly of Taibaiella sp.</title>
        <authorList>
            <person name="Chhetri G."/>
        </authorList>
    </citation>
    <scope>NUCLEOTIDE SEQUENCE [LARGE SCALE GENOMIC DNA]</scope>
    <source>
        <strain evidence="3 4">KVB11</strain>
    </source>
</reference>
<dbReference type="NCBIfam" id="TIGR00453">
    <property type="entry name" value="ispD"/>
    <property type="match status" value="1"/>
</dbReference>
<evidence type="ECO:0000313" key="3">
    <source>
        <dbReference type="EMBL" id="KAA5537508.1"/>
    </source>
</evidence>
<dbReference type="EMBL" id="VWSH01000001">
    <property type="protein sequence ID" value="KAA5537508.1"/>
    <property type="molecule type" value="Genomic_DNA"/>
</dbReference>
<dbReference type="PANTHER" id="PTHR32125:SF4">
    <property type="entry name" value="2-C-METHYL-D-ERYTHRITOL 4-PHOSPHATE CYTIDYLYLTRANSFERASE, CHLOROPLASTIC"/>
    <property type="match status" value="1"/>
</dbReference>
<keyword evidence="1 3" id="KW-0808">Transferase</keyword>
<name>A0A5M6CQA9_9BACT</name>
<organism evidence="3 4">
    <name type="scientific">Taibaiella lutea</name>
    <dbReference type="NCBI Taxonomy" id="2608001"/>
    <lineage>
        <taxon>Bacteria</taxon>
        <taxon>Pseudomonadati</taxon>
        <taxon>Bacteroidota</taxon>
        <taxon>Chitinophagia</taxon>
        <taxon>Chitinophagales</taxon>
        <taxon>Chitinophagaceae</taxon>
        <taxon>Taibaiella</taxon>
    </lineage>
</organism>
<sequence length="211" mass="23508">MGSAVPKQFLPLLDKPLIYYPIQIFLDTFPDGKIVLVLPKAHFSYANILLQAFNGNIELTIVAGGETRFHSVSNGLKEIEDGIVFIHDGVRPFIDKKLLTDCFGAALEHGNAIPATAVTDSIRQWDGTAFKAIDRSHLRSMQTPQTFDVKLIKKAFEQEYNDVFTDEATMLEHMGVPINLIEGSRSNIKITTPEDMIMAEALMQLQNNSTI</sequence>
<dbReference type="Gene3D" id="3.90.550.10">
    <property type="entry name" value="Spore Coat Polysaccharide Biosynthesis Protein SpsA, Chain A"/>
    <property type="match status" value="1"/>
</dbReference>
<dbReference type="GO" id="GO:0050518">
    <property type="term" value="F:2-C-methyl-D-erythritol 4-phosphate cytidylyltransferase activity"/>
    <property type="evidence" value="ECO:0007669"/>
    <property type="project" value="UniProtKB-EC"/>
</dbReference>
<dbReference type="InterPro" id="IPR034683">
    <property type="entry name" value="IspD/TarI"/>
</dbReference>
<evidence type="ECO:0000256" key="1">
    <source>
        <dbReference type="ARBA" id="ARBA00022679"/>
    </source>
</evidence>
<dbReference type="InterPro" id="IPR050088">
    <property type="entry name" value="IspD/TarI_cytidylyltransf_bact"/>
</dbReference>
<dbReference type="Proteomes" id="UP000323632">
    <property type="component" value="Unassembled WGS sequence"/>
</dbReference>
<keyword evidence="4" id="KW-1185">Reference proteome</keyword>
<dbReference type="PANTHER" id="PTHR32125">
    <property type="entry name" value="2-C-METHYL-D-ERYTHRITOL 4-PHOSPHATE CYTIDYLYLTRANSFERASE, CHLOROPLASTIC"/>
    <property type="match status" value="1"/>
</dbReference>
<protein>
    <submittedName>
        <fullName evidence="3">2-C-methyl-D-erythritol 4-phosphate cytidylyltransferase</fullName>
        <ecNumber evidence="3">2.7.7.60</ecNumber>
    </submittedName>
</protein>
<dbReference type="Pfam" id="PF01128">
    <property type="entry name" value="IspD"/>
    <property type="match status" value="1"/>
</dbReference>
<gene>
    <name evidence="3" type="primary">ispD</name>
    <name evidence="3" type="ORF">F0919_02625</name>
</gene>
<dbReference type="EC" id="2.7.7.60" evidence="3"/>
<dbReference type="CDD" id="cd02516">
    <property type="entry name" value="CDP-ME_synthetase"/>
    <property type="match status" value="1"/>
</dbReference>
<dbReference type="InterPro" id="IPR001228">
    <property type="entry name" value="IspD"/>
</dbReference>
<dbReference type="InterPro" id="IPR029044">
    <property type="entry name" value="Nucleotide-diphossugar_trans"/>
</dbReference>
<accession>A0A5M6CQA9</accession>
<keyword evidence="2 3" id="KW-0548">Nucleotidyltransferase</keyword>